<evidence type="ECO:0000313" key="1">
    <source>
        <dbReference type="EMBL" id="QUE54516.1"/>
    </source>
</evidence>
<protein>
    <submittedName>
        <fullName evidence="1">Elongation factor Tu</fullName>
    </submittedName>
</protein>
<dbReference type="GO" id="GO:0003746">
    <property type="term" value="F:translation elongation factor activity"/>
    <property type="evidence" value="ECO:0007669"/>
    <property type="project" value="UniProtKB-KW"/>
</dbReference>
<reference evidence="1 2" key="1">
    <citation type="submission" date="2021-04" db="EMBL/GenBank/DDBJ databases">
        <title>Complete genome sequence of a novel Streptococcus species.</title>
        <authorList>
            <person name="Teng J.L.L."/>
        </authorList>
    </citation>
    <scope>NUCLEOTIDE SEQUENCE [LARGE SCALE GENOMIC DNA]</scope>
    <source>
        <strain evidence="1 2">HKU75</strain>
    </source>
</reference>
<organism evidence="1 2">
    <name type="scientific">Streptococcus oriscaviae</name>
    <dbReference type="NCBI Taxonomy" id="2781599"/>
    <lineage>
        <taxon>Bacteria</taxon>
        <taxon>Bacillati</taxon>
        <taxon>Bacillota</taxon>
        <taxon>Bacilli</taxon>
        <taxon>Lactobacillales</taxon>
        <taxon>Streptococcaceae</taxon>
        <taxon>Streptococcus</taxon>
    </lineage>
</organism>
<dbReference type="EMBL" id="CP073084">
    <property type="protein sequence ID" value="QUE54516.1"/>
    <property type="molecule type" value="Genomic_DNA"/>
</dbReference>
<dbReference type="RefSeq" id="WP_212571251.1">
    <property type="nucleotide sequence ID" value="NZ_CP073084.1"/>
</dbReference>
<keyword evidence="1" id="KW-0251">Elongation factor</keyword>
<proteinExistence type="predicted"/>
<gene>
    <name evidence="1" type="ORF">INT76_01065</name>
</gene>
<keyword evidence="1" id="KW-0648">Protein biosynthesis</keyword>
<keyword evidence="2" id="KW-1185">Reference proteome</keyword>
<name>A0ABX7YLQ1_9STRE</name>
<accession>A0ABX7YLQ1</accession>
<evidence type="ECO:0000313" key="2">
    <source>
        <dbReference type="Proteomes" id="UP000677616"/>
    </source>
</evidence>
<dbReference type="Proteomes" id="UP000677616">
    <property type="component" value="Chromosome"/>
</dbReference>
<sequence>MKQLYLVTDKEQLQLYQDFLIHHQEKWQSYIHYLKKNYQVTDLPQAILWTDLETATKILRDCPIPAYTNEVRMVMTPEIEVWKSIYLRQLEDYPISPETKEIATYYSSLSDRHLLQIIGHELAHQSDCFLDYEEETMWFEEGMVEYISRCYFLSDQEFEAEKRVNEQLVQLFQAQNGYHPLSEFGKATYQGNYASIFYKYWRSFLAIDFLVQRFGSISAVFADYHRWNDEGRPVDLLTWFNLRI</sequence>